<name>A0A853I8G1_9GAMM</name>
<gene>
    <name evidence="2" type="ORF">H0A36_13030</name>
</gene>
<accession>A0A853I8G1</accession>
<dbReference type="GO" id="GO:0016779">
    <property type="term" value="F:nucleotidyltransferase activity"/>
    <property type="evidence" value="ECO:0007669"/>
    <property type="project" value="InterPro"/>
</dbReference>
<dbReference type="Pfam" id="PF01909">
    <property type="entry name" value="NTP_transf_2"/>
    <property type="match status" value="1"/>
</dbReference>
<dbReference type="InterPro" id="IPR002934">
    <property type="entry name" value="Polymerase_NTP_transf_dom"/>
</dbReference>
<protein>
    <submittedName>
        <fullName evidence="2">Nucleotidyltransferase domain-containing protein</fullName>
    </submittedName>
</protein>
<dbReference type="Gene3D" id="3.30.460.10">
    <property type="entry name" value="Beta Polymerase, domain 2"/>
    <property type="match status" value="1"/>
</dbReference>
<dbReference type="RefSeq" id="WP_180568962.1">
    <property type="nucleotide sequence ID" value="NZ_JACCKB010000019.1"/>
</dbReference>
<feature type="domain" description="Polymerase nucleotidyl transferase" evidence="1">
    <location>
        <begin position="214"/>
        <end position="269"/>
    </location>
</feature>
<dbReference type="Proteomes" id="UP000569732">
    <property type="component" value="Unassembled WGS sequence"/>
</dbReference>
<evidence type="ECO:0000313" key="2">
    <source>
        <dbReference type="EMBL" id="NYZ66938.1"/>
    </source>
</evidence>
<dbReference type="InterPro" id="IPR043519">
    <property type="entry name" value="NT_sf"/>
</dbReference>
<dbReference type="CDD" id="cd05403">
    <property type="entry name" value="NT_KNTase_like"/>
    <property type="match status" value="1"/>
</dbReference>
<evidence type="ECO:0000313" key="3">
    <source>
        <dbReference type="Proteomes" id="UP000569732"/>
    </source>
</evidence>
<sequence>MPLGINRQASFSPLLPQQTEIQITNKTKQIHPQRQISTENINQSVQEYNPAVKQLGVVVTGLSHLVEKQGNSLMGSTKEVEIQQGDELTIDTAVALHSKRGPNHELYDQVDKKSQPDYLWFKVLKLNSDEVASKELFVREHTFLTHDQEIVDSPSVKKSDDYRLRGTKQETYDYPCTLAHVKQAPEALQTIKNTIAEIKARDTGETPDVKGLIQEFREALSTHLGGTFISCLYGSYATGSQKKGSDIDVMFSCDNQTYKVYRNELVPILTDFLKVLHDKVGARVDDEVPPESKHLISAQELMEAASGRIYYPQGETQQPKIHTLSYFLDKDVALGEMKKSESGRFGKDFLASKYLRLRLIFNILTTPNDISSNNTEAVAHIQQVMRANLIKLSDDLQTMNNTSNHQGVDHLLHDSQGNAGEMFLGYKADRKGVIEHLQRLIQQTESTDLLKIDQLYDKLV</sequence>
<keyword evidence="3" id="KW-1185">Reference proteome</keyword>
<reference evidence="2 3" key="1">
    <citation type="submission" date="2020-07" db="EMBL/GenBank/DDBJ databases">
        <title>Endozoicomonas sp. nov., isolated from sediment.</title>
        <authorList>
            <person name="Gu T."/>
        </authorList>
    </citation>
    <scope>NUCLEOTIDE SEQUENCE [LARGE SCALE GENOMIC DNA]</scope>
    <source>
        <strain evidence="2 3">SM1973</strain>
    </source>
</reference>
<dbReference type="AlphaFoldDB" id="A0A853I8G1"/>
<dbReference type="EMBL" id="JACCKB010000019">
    <property type="protein sequence ID" value="NYZ66938.1"/>
    <property type="molecule type" value="Genomic_DNA"/>
</dbReference>
<dbReference type="SUPFAM" id="SSF81301">
    <property type="entry name" value="Nucleotidyltransferase"/>
    <property type="match status" value="1"/>
</dbReference>
<organism evidence="2 3">
    <name type="scientific">Spartinivicinus marinus</name>
    <dbReference type="NCBI Taxonomy" id="2994442"/>
    <lineage>
        <taxon>Bacteria</taxon>
        <taxon>Pseudomonadati</taxon>
        <taxon>Pseudomonadota</taxon>
        <taxon>Gammaproteobacteria</taxon>
        <taxon>Oceanospirillales</taxon>
        <taxon>Zooshikellaceae</taxon>
        <taxon>Spartinivicinus</taxon>
    </lineage>
</organism>
<comment type="caution">
    <text evidence="2">The sequence shown here is derived from an EMBL/GenBank/DDBJ whole genome shotgun (WGS) entry which is preliminary data.</text>
</comment>
<proteinExistence type="predicted"/>
<evidence type="ECO:0000259" key="1">
    <source>
        <dbReference type="Pfam" id="PF01909"/>
    </source>
</evidence>